<keyword evidence="2" id="KW-1185">Reference proteome</keyword>
<accession>A0A0C3J8I5</accession>
<dbReference type="HOGENOM" id="CLU_560345_0_0_1"/>
<proteinExistence type="predicted"/>
<reference evidence="2" key="2">
    <citation type="submission" date="2015-01" db="EMBL/GenBank/DDBJ databases">
        <title>Evolutionary Origins and Diversification of the Mycorrhizal Mutualists.</title>
        <authorList>
            <consortium name="DOE Joint Genome Institute"/>
            <consortium name="Mycorrhizal Genomics Consortium"/>
            <person name="Kohler A."/>
            <person name="Kuo A."/>
            <person name="Nagy L.G."/>
            <person name="Floudas D."/>
            <person name="Copeland A."/>
            <person name="Barry K.W."/>
            <person name="Cichocki N."/>
            <person name="Veneault-Fourrey C."/>
            <person name="LaButti K."/>
            <person name="Lindquist E.A."/>
            <person name="Lipzen A."/>
            <person name="Lundell T."/>
            <person name="Morin E."/>
            <person name="Murat C."/>
            <person name="Riley R."/>
            <person name="Ohm R."/>
            <person name="Sun H."/>
            <person name="Tunlid A."/>
            <person name="Henrissat B."/>
            <person name="Grigoriev I.V."/>
            <person name="Hibbett D.S."/>
            <person name="Martin F."/>
        </authorList>
    </citation>
    <scope>NUCLEOTIDE SEQUENCE [LARGE SCALE GENOMIC DNA]</scope>
    <source>
        <strain evidence="2">Marx 270</strain>
    </source>
</reference>
<reference evidence="1 2" key="1">
    <citation type="submission" date="2014-04" db="EMBL/GenBank/DDBJ databases">
        <authorList>
            <consortium name="DOE Joint Genome Institute"/>
            <person name="Kuo A."/>
            <person name="Kohler A."/>
            <person name="Costa M.D."/>
            <person name="Nagy L.G."/>
            <person name="Floudas D."/>
            <person name="Copeland A."/>
            <person name="Barry K.W."/>
            <person name="Cichocki N."/>
            <person name="Veneault-Fourrey C."/>
            <person name="LaButti K."/>
            <person name="Lindquist E.A."/>
            <person name="Lipzen A."/>
            <person name="Lundell T."/>
            <person name="Morin E."/>
            <person name="Murat C."/>
            <person name="Sun H."/>
            <person name="Tunlid A."/>
            <person name="Henrissat B."/>
            <person name="Grigoriev I.V."/>
            <person name="Hibbett D.S."/>
            <person name="Martin F."/>
            <person name="Nordberg H.P."/>
            <person name="Cantor M.N."/>
            <person name="Hua S.X."/>
        </authorList>
    </citation>
    <scope>NUCLEOTIDE SEQUENCE [LARGE SCALE GENOMIC DNA]</scope>
    <source>
        <strain evidence="1 2">Marx 270</strain>
    </source>
</reference>
<organism evidence="1 2">
    <name type="scientific">Pisolithus tinctorius Marx 270</name>
    <dbReference type="NCBI Taxonomy" id="870435"/>
    <lineage>
        <taxon>Eukaryota</taxon>
        <taxon>Fungi</taxon>
        <taxon>Dikarya</taxon>
        <taxon>Basidiomycota</taxon>
        <taxon>Agaricomycotina</taxon>
        <taxon>Agaricomycetes</taxon>
        <taxon>Agaricomycetidae</taxon>
        <taxon>Boletales</taxon>
        <taxon>Sclerodermatineae</taxon>
        <taxon>Pisolithaceae</taxon>
        <taxon>Pisolithus</taxon>
    </lineage>
</organism>
<dbReference type="AlphaFoldDB" id="A0A0C3J8I5"/>
<sequence length="487" mass="53419">MSASDDSNLTSIASINASVSGLADESGSDLVSDAAPKCSSVVEKLKESAVAVYAVTPNLAARAEFFFGGATGDVAILKGEVDNVSELVLSGVFEIDRQGFFMGAEGRYSPKNAFSRDFVDTKLTCNLVAVQRDAVYGSTKDDFPLIISNIRALEKIIALKKGETLVSCVRESRGLPCIRLSHALFAKKDDGDDADTVAHNENATAAWPVQNHLKEALERAASTHYVSPLPAFDANGVAIHPVDYHRMLCGAIVQVHFALFHYSIKGDKKSIFVTAACEIRVLRAPLLAPCNPLKRGGLGYDTSTTANKKARLCPAASLEGDPHRDLEESSYCRVHLYQLRLRTHRPLPVFSVIYSVMSSLSPAPDNGIRYRVWGFLFGPRSGPRRLDLRVFGNDDIRISGTQYLFAADVEITTSRVEVEHRVYIMFFDLARHQAQRADASYVFVRVRTSHMTPLHIRAEDDLQDILRVLLVLANQFPAVGERDSAST</sequence>
<dbReference type="Proteomes" id="UP000054217">
    <property type="component" value="Unassembled WGS sequence"/>
</dbReference>
<gene>
    <name evidence="1" type="ORF">M404DRAFT_35484</name>
</gene>
<protein>
    <submittedName>
        <fullName evidence="1">Uncharacterized protein</fullName>
    </submittedName>
</protein>
<evidence type="ECO:0000313" key="2">
    <source>
        <dbReference type="Proteomes" id="UP000054217"/>
    </source>
</evidence>
<dbReference type="EMBL" id="KN832119">
    <property type="protein sequence ID" value="KIN94006.1"/>
    <property type="molecule type" value="Genomic_DNA"/>
</dbReference>
<name>A0A0C3J8I5_PISTI</name>
<dbReference type="InParanoid" id="A0A0C3J8I5"/>
<evidence type="ECO:0000313" key="1">
    <source>
        <dbReference type="EMBL" id="KIN94006.1"/>
    </source>
</evidence>